<feature type="transmembrane region" description="Helical" evidence="1">
    <location>
        <begin position="36"/>
        <end position="56"/>
    </location>
</feature>
<dbReference type="STRING" id="52689.AKG39_07260"/>
<comment type="caution">
    <text evidence="2">The sequence shown here is derived from an EMBL/GenBank/DDBJ whole genome shotgun (WGS) entry which is preliminary data.</text>
</comment>
<sequence length="97" mass="10197">MNSGARKIIGLVVGIVQAVLLIRLVLKLLGANPGNVIVNGVYMITQPLVGIFEGIFAQIPIPSINATAVFEPATLIAMLVVALIGWVLNKIFSSSTN</sequence>
<dbReference type="RefSeq" id="WP_050739717.1">
    <property type="nucleotide sequence ID" value="NZ_LGYO01000016.1"/>
</dbReference>
<reference evidence="3" key="1">
    <citation type="submission" date="2015-07" db="EMBL/GenBank/DDBJ databases">
        <title>Draft genome sequence of Acetobacterium bakii DSM 8293, a potential psychrophilic chemical producer through syngas fermentation.</title>
        <authorList>
            <person name="Song Y."/>
            <person name="Hwang S."/>
            <person name="Cho B.-K."/>
        </authorList>
    </citation>
    <scope>NUCLEOTIDE SEQUENCE [LARGE SCALE GENOMIC DNA]</scope>
    <source>
        <strain evidence="3">DSM 8239</strain>
    </source>
</reference>
<keyword evidence="3" id="KW-1185">Reference proteome</keyword>
<dbReference type="OrthoDB" id="2989901at2"/>
<evidence type="ECO:0000256" key="1">
    <source>
        <dbReference type="SAM" id="Phobius"/>
    </source>
</evidence>
<name>A0A0L6U1A7_9FIRM</name>
<feature type="transmembrane region" description="Helical" evidence="1">
    <location>
        <begin position="9"/>
        <end position="30"/>
    </location>
</feature>
<organism evidence="2 3">
    <name type="scientific">Acetobacterium bakii</name>
    <dbReference type="NCBI Taxonomy" id="52689"/>
    <lineage>
        <taxon>Bacteria</taxon>
        <taxon>Bacillati</taxon>
        <taxon>Bacillota</taxon>
        <taxon>Clostridia</taxon>
        <taxon>Eubacteriales</taxon>
        <taxon>Eubacteriaceae</taxon>
        <taxon>Acetobacterium</taxon>
    </lineage>
</organism>
<keyword evidence="1" id="KW-1133">Transmembrane helix</keyword>
<feature type="transmembrane region" description="Helical" evidence="1">
    <location>
        <begin position="68"/>
        <end position="88"/>
    </location>
</feature>
<dbReference type="InterPro" id="IPR003425">
    <property type="entry name" value="CCB3/YggT"/>
</dbReference>
<dbReference type="Pfam" id="PF02325">
    <property type="entry name" value="CCB3_YggT"/>
    <property type="match status" value="1"/>
</dbReference>
<dbReference type="GO" id="GO:0016020">
    <property type="term" value="C:membrane"/>
    <property type="evidence" value="ECO:0007669"/>
    <property type="project" value="InterPro"/>
</dbReference>
<evidence type="ECO:0000313" key="2">
    <source>
        <dbReference type="EMBL" id="KNZ42301.1"/>
    </source>
</evidence>
<gene>
    <name evidence="2" type="ORF">AKG39_07260</name>
</gene>
<dbReference type="EMBL" id="LGYO01000016">
    <property type="protein sequence ID" value="KNZ42301.1"/>
    <property type="molecule type" value="Genomic_DNA"/>
</dbReference>
<dbReference type="Proteomes" id="UP000036873">
    <property type="component" value="Unassembled WGS sequence"/>
</dbReference>
<evidence type="ECO:0000313" key="3">
    <source>
        <dbReference type="Proteomes" id="UP000036873"/>
    </source>
</evidence>
<keyword evidence="1" id="KW-0472">Membrane</keyword>
<accession>A0A0L6U1A7</accession>
<proteinExistence type="predicted"/>
<protein>
    <recommendedName>
        <fullName evidence="4">YggT family protein</fullName>
    </recommendedName>
</protein>
<keyword evidence="1" id="KW-0812">Transmembrane</keyword>
<evidence type="ECO:0008006" key="4">
    <source>
        <dbReference type="Google" id="ProtNLM"/>
    </source>
</evidence>
<dbReference type="AlphaFoldDB" id="A0A0L6U1A7"/>